<gene>
    <name evidence="5" type="ORF">GCM10012282_67770</name>
</gene>
<dbReference type="Gene3D" id="1.10.10.60">
    <property type="entry name" value="Homeodomain-like"/>
    <property type="match status" value="1"/>
</dbReference>
<evidence type="ECO:0000259" key="4">
    <source>
        <dbReference type="PROSITE" id="PS01124"/>
    </source>
</evidence>
<keyword evidence="1" id="KW-0805">Transcription regulation</keyword>
<evidence type="ECO:0000313" key="5">
    <source>
        <dbReference type="EMBL" id="GGJ60938.1"/>
    </source>
</evidence>
<feature type="domain" description="HTH araC/xylS-type" evidence="4">
    <location>
        <begin position="194"/>
        <end position="292"/>
    </location>
</feature>
<dbReference type="GO" id="GO:0003700">
    <property type="term" value="F:DNA-binding transcription factor activity"/>
    <property type="evidence" value="ECO:0007669"/>
    <property type="project" value="InterPro"/>
</dbReference>
<dbReference type="Pfam" id="PF02311">
    <property type="entry name" value="AraC_binding"/>
    <property type="match status" value="1"/>
</dbReference>
<dbReference type="InterPro" id="IPR003313">
    <property type="entry name" value="AraC-bd"/>
</dbReference>
<keyword evidence="2" id="KW-0238">DNA-binding</keyword>
<accession>A0A917P4E4</accession>
<sequence length="297" mass="33460">MVDFASLPIPVIPYTPLCRPGVGIAVTSLGEVRAKVRMDFTTAPHRLDYHQIMLVESGTGDFTIDSTRYSCRAGSLLWIRPNQVIQFASATNMDAHLVMFTETFPLRLRAQMGMLDDVLRPCHWQLGDDELAGFQRVLALIQEEFGRPDQGLGEDILKHLLAVALMHIDQLCRSQRKDHRETDTPSGENGELFLRFRRELEASYRTTRLVEDYAAALNCTPRTLSRACRIVAGTSTKDLIDARVALEAKRLLVHTDLPVGTIARQLGFTEVTNFGKFFARRVNMTPGTFRRGDDPRN</sequence>
<dbReference type="EMBL" id="BMMU01000032">
    <property type="protein sequence ID" value="GGJ60938.1"/>
    <property type="molecule type" value="Genomic_DNA"/>
</dbReference>
<evidence type="ECO:0000256" key="3">
    <source>
        <dbReference type="ARBA" id="ARBA00023163"/>
    </source>
</evidence>
<dbReference type="Proteomes" id="UP000625682">
    <property type="component" value="Unassembled WGS sequence"/>
</dbReference>
<dbReference type="GO" id="GO:0043565">
    <property type="term" value="F:sequence-specific DNA binding"/>
    <property type="evidence" value="ECO:0007669"/>
    <property type="project" value="InterPro"/>
</dbReference>
<dbReference type="SMART" id="SM00342">
    <property type="entry name" value="HTH_ARAC"/>
    <property type="match status" value="1"/>
</dbReference>
<name>A0A917P4E4_9ACTN</name>
<evidence type="ECO:0000256" key="2">
    <source>
        <dbReference type="ARBA" id="ARBA00023125"/>
    </source>
</evidence>
<organism evidence="5 6">
    <name type="scientific">Streptomyces lacrimifluminis</name>
    <dbReference type="NCBI Taxonomy" id="1500077"/>
    <lineage>
        <taxon>Bacteria</taxon>
        <taxon>Bacillati</taxon>
        <taxon>Actinomycetota</taxon>
        <taxon>Actinomycetes</taxon>
        <taxon>Kitasatosporales</taxon>
        <taxon>Streptomycetaceae</taxon>
        <taxon>Streptomyces</taxon>
    </lineage>
</organism>
<protein>
    <submittedName>
        <fullName evidence="5">AraC family transcriptional regulator</fullName>
    </submittedName>
</protein>
<proteinExistence type="predicted"/>
<evidence type="ECO:0000313" key="6">
    <source>
        <dbReference type="Proteomes" id="UP000625682"/>
    </source>
</evidence>
<keyword evidence="3" id="KW-0804">Transcription</keyword>
<keyword evidence="6" id="KW-1185">Reference proteome</keyword>
<dbReference type="InterPro" id="IPR037923">
    <property type="entry name" value="HTH-like"/>
</dbReference>
<comment type="caution">
    <text evidence="5">The sequence shown here is derived from an EMBL/GenBank/DDBJ whole genome shotgun (WGS) entry which is preliminary data.</text>
</comment>
<dbReference type="SUPFAM" id="SSF46689">
    <property type="entry name" value="Homeodomain-like"/>
    <property type="match status" value="1"/>
</dbReference>
<dbReference type="InterPro" id="IPR018060">
    <property type="entry name" value="HTH_AraC"/>
</dbReference>
<dbReference type="SUPFAM" id="SSF51215">
    <property type="entry name" value="Regulatory protein AraC"/>
    <property type="match status" value="1"/>
</dbReference>
<reference evidence="5" key="2">
    <citation type="submission" date="2020-09" db="EMBL/GenBank/DDBJ databases">
        <authorList>
            <person name="Sun Q."/>
            <person name="Zhou Y."/>
        </authorList>
    </citation>
    <scope>NUCLEOTIDE SEQUENCE</scope>
    <source>
        <strain evidence="5">CGMCC 4.7272</strain>
    </source>
</reference>
<dbReference type="Gene3D" id="2.60.120.10">
    <property type="entry name" value="Jelly Rolls"/>
    <property type="match status" value="1"/>
</dbReference>
<dbReference type="PROSITE" id="PS01124">
    <property type="entry name" value="HTH_ARAC_FAMILY_2"/>
    <property type="match status" value="1"/>
</dbReference>
<dbReference type="Pfam" id="PF12833">
    <property type="entry name" value="HTH_18"/>
    <property type="match status" value="1"/>
</dbReference>
<evidence type="ECO:0000256" key="1">
    <source>
        <dbReference type="ARBA" id="ARBA00023015"/>
    </source>
</evidence>
<dbReference type="PANTHER" id="PTHR43280:SF32">
    <property type="entry name" value="TRANSCRIPTIONAL REGULATORY PROTEIN"/>
    <property type="match status" value="1"/>
</dbReference>
<dbReference type="InterPro" id="IPR009057">
    <property type="entry name" value="Homeodomain-like_sf"/>
</dbReference>
<dbReference type="AlphaFoldDB" id="A0A917P4E4"/>
<dbReference type="PANTHER" id="PTHR43280">
    <property type="entry name" value="ARAC-FAMILY TRANSCRIPTIONAL REGULATOR"/>
    <property type="match status" value="1"/>
</dbReference>
<reference evidence="5" key="1">
    <citation type="journal article" date="2014" name="Int. J. Syst. Evol. Microbiol.">
        <title>Complete genome sequence of Corynebacterium casei LMG S-19264T (=DSM 44701T), isolated from a smear-ripened cheese.</title>
        <authorList>
            <consortium name="US DOE Joint Genome Institute (JGI-PGF)"/>
            <person name="Walter F."/>
            <person name="Albersmeier A."/>
            <person name="Kalinowski J."/>
            <person name="Ruckert C."/>
        </authorList>
    </citation>
    <scope>NUCLEOTIDE SEQUENCE</scope>
    <source>
        <strain evidence="5">CGMCC 4.7272</strain>
    </source>
</reference>
<dbReference type="InterPro" id="IPR014710">
    <property type="entry name" value="RmlC-like_jellyroll"/>
</dbReference>